<feature type="domain" description="Major facilitator superfamily (MFS) profile" evidence="8">
    <location>
        <begin position="24"/>
        <end position="552"/>
    </location>
</feature>
<feature type="transmembrane region" description="Helical" evidence="7">
    <location>
        <begin position="39"/>
        <end position="58"/>
    </location>
</feature>
<comment type="subcellular location">
    <subcellularLocation>
        <location evidence="1">Cell membrane</location>
        <topology evidence="1">Multi-pass membrane protein</topology>
    </subcellularLocation>
</comment>
<dbReference type="PROSITE" id="PS50850">
    <property type="entry name" value="MFS"/>
    <property type="match status" value="1"/>
</dbReference>
<feature type="transmembrane region" description="Helical" evidence="7">
    <location>
        <begin position="196"/>
        <end position="219"/>
    </location>
</feature>
<gene>
    <name evidence="9" type="ORF">SAMN05192568_101871</name>
</gene>
<evidence type="ECO:0000313" key="10">
    <source>
        <dbReference type="Proteomes" id="UP000199048"/>
    </source>
</evidence>
<dbReference type="Gene3D" id="1.20.1250.20">
    <property type="entry name" value="MFS general substrate transporter like domains"/>
    <property type="match status" value="3"/>
</dbReference>
<dbReference type="InterPro" id="IPR005828">
    <property type="entry name" value="MFS_sugar_transport-like"/>
</dbReference>
<evidence type="ECO:0000256" key="1">
    <source>
        <dbReference type="ARBA" id="ARBA00004651"/>
    </source>
</evidence>
<keyword evidence="10" id="KW-1185">Reference proteome</keyword>
<feature type="transmembrane region" description="Helical" evidence="7">
    <location>
        <begin position="318"/>
        <end position="335"/>
    </location>
</feature>
<keyword evidence="4 7" id="KW-0812">Transmembrane</keyword>
<dbReference type="PANTHER" id="PTHR43045:SF7">
    <property type="entry name" value="MAJOR FACILITATOR SUPERFAMILY TRANSPORTER"/>
    <property type="match status" value="1"/>
</dbReference>
<dbReference type="RefSeq" id="WP_425284957.1">
    <property type="nucleotide sequence ID" value="NZ_FOTK01000018.1"/>
</dbReference>
<dbReference type="GO" id="GO:0005886">
    <property type="term" value="C:plasma membrane"/>
    <property type="evidence" value="ECO:0007669"/>
    <property type="project" value="UniProtKB-SubCell"/>
</dbReference>
<keyword evidence="2" id="KW-0813">Transport</keyword>
<dbReference type="STRING" id="582667.SAMN05192568_101871"/>
<feature type="transmembrane region" description="Helical" evidence="7">
    <location>
        <begin position="462"/>
        <end position="485"/>
    </location>
</feature>
<evidence type="ECO:0000256" key="2">
    <source>
        <dbReference type="ARBA" id="ARBA00022448"/>
    </source>
</evidence>
<organism evidence="9 10">
    <name type="scientific">Methylobacterium pseudosasicola</name>
    <dbReference type="NCBI Taxonomy" id="582667"/>
    <lineage>
        <taxon>Bacteria</taxon>
        <taxon>Pseudomonadati</taxon>
        <taxon>Pseudomonadota</taxon>
        <taxon>Alphaproteobacteria</taxon>
        <taxon>Hyphomicrobiales</taxon>
        <taxon>Methylobacteriaceae</taxon>
        <taxon>Methylobacterium</taxon>
    </lineage>
</organism>
<dbReference type="AlphaFoldDB" id="A0A1I4MVH0"/>
<feature type="transmembrane region" description="Helical" evidence="7">
    <location>
        <begin position="251"/>
        <end position="269"/>
    </location>
</feature>
<evidence type="ECO:0000313" key="9">
    <source>
        <dbReference type="EMBL" id="SFM07312.1"/>
    </source>
</evidence>
<keyword evidence="9" id="KW-0762">Sugar transport</keyword>
<evidence type="ECO:0000259" key="8">
    <source>
        <dbReference type="PROSITE" id="PS50850"/>
    </source>
</evidence>
<dbReference type="InterPro" id="IPR036259">
    <property type="entry name" value="MFS_trans_sf"/>
</dbReference>
<evidence type="ECO:0000256" key="6">
    <source>
        <dbReference type="ARBA" id="ARBA00023136"/>
    </source>
</evidence>
<feature type="transmembrane region" description="Helical" evidence="7">
    <location>
        <begin position="161"/>
        <end position="184"/>
    </location>
</feature>
<dbReference type="SUPFAM" id="SSF103473">
    <property type="entry name" value="MFS general substrate transporter"/>
    <property type="match status" value="1"/>
</dbReference>
<sequence>MAVATAIPRAGDAARPMSSAEKRVIFASSLGTVFEWYDFYLYGSLAAIIGAQFFSAYPPATRDIFALLAFAAGFIVRPFGALVFGRIGDLVGRKYTFLVTILIMGLSTFIVGILPNAASIGIAAPIILIVLRLAQGLALGGEYGGAATYVAEHAPNGRRGFYTSWIQTTATLGLFLSLLVILATRTFTGEAAFAEWGWRIPFLVSVLLLGISVWIRLQLSESPAFQKMKEDGKTSKAPLTEAFGEWKNAKFAVIALFGLVAGQGVVWYTGQFYALFFLQSILKVDGYTANLLIAWSLLLGTGLFVLFGWLSDKIGRKVIILAGCAIAAATFFPIFKGITATANPKLQAAIETVKVTVTADPAACGTLFNPVGTRVFTAPCDLARDFLSKSSVKYDTAPGAAGQPTVIRVNDTEIPYPQGGGAEANKAVTASLQAAGYPKAGDPGIVKMANPFDVFRPQVAQVIGLLFVLIVFVTMVYGPIAAMLVELFPTRIRYTSMSLPYHIGNGWFGGLLPATAFAMVAQTGDIYYGLWYPIVIAVATVVIGVIFVPETKDRDIFADT</sequence>
<evidence type="ECO:0000256" key="5">
    <source>
        <dbReference type="ARBA" id="ARBA00022989"/>
    </source>
</evidence>
<feature type="transmembrane region" description="Helical" evidence="7">
    <location>
        <begin position="506"/>
        <end position="524"/>
    </location>
</feature>
<dbReference type="PANTHER" id="PTHR43045">
    <property type="entry name" value="SHIKIMATE TRANSPORTER"/>
    <property type="match status" value="1"/>
</dbReference>
<dbReference type="FunFam" id="1.20.1250.20:FF:000001">
    <property type="entry name" value="Dicarboxylate MFS transporter"/>
    <property type="match status" value="1"/>
</dbReference>
<reference evidence="10" key="1">
    <citation type="submission" date="2016-10" db="EMBL/GenBank/DDBJ databases">
        <authorList>
            <person name="Varghese N."/>
            <person name="Submissions S."/>
        </authorList>
    </citation>
    <scope>NUCLEOTIDE SEQUENCE [LARGE SCALE GENOMIC DNA]</scope>
    <source>
        <strain evidence="10">BL36</strain>
    </source>
</reference>
<keyword evidence="5 7" id="KW-1133">Transmembrane helix</keyword>
<feature type="transmembrane region" description="Helical" evidence="7">
    <location>
        <begin position="64"/>
        <end position="83"/>
    </location>
</feature>
<proteinExistence type="predicted"/>
<keyword evidence="3" id="KW-1003">Cell membrane</keyword>
<feature type="transmembrane region" description="Helical" evidence="7">
    <location>
        <begin position="530"/>
        <end position="548"/>
    </location>
</feature>
<feature type="transmembrane region" description="Helical" evidence="7">
    <location>
        <begin position="95"/>
        <end position="114"/>
    </location>
</feature>
<evidence type="ECO:0000256" key="4">
    <source>
        <dbReference type="ARBA" id="ARBA00022692"/>
    </source>
</evidence>
<dbReference type="Pfam" id="PF00083">
    <property type="entry name" value="Sugar_tr"/>
    <property type="match status" value="2"/>
</dbReference>
<protein>
    <submittedName>
        <fullName evidence="9">Sugar transporter</fullName>
    </submittedName>
</protein>
<dbReference type="Proteomes" id="UP000199048">
    <property type="component" value="Unassembled WGS sequence"/>
</dbReference>
<feature type="transmembrane region" description="Helical" evidence="7">
    <location>
        <begin position="120"/>
        <end position="140"/>
    </location>
</feature>
<accession>A0A1I4MVH0</accession>
<dbReference type="EMBL" id="FOTK01000018">
    <property type="protein sequence ID" value="SFM07312.1"/>
    <property type="molecule type" value="Genomic_DNA"/>
</dbReference>
<evidence type="ECO:0000256" key="7">
    <source>
        <dbReference type="SAM" id="Phobius"/>
    </source>
</evidence>
<evidence type="ECO:0000256" key="3">
    <source>
        <dbReference type="ARBA" id="ARBA00022475"/>
    </source>
</evidence>
<dbReference type="CDD" id="cd17369">
    <property type="entry name" value="MFS_ShiA_like"/>
    <property type="match status" value="1"/>
</dbReference>
<name>A0A1I4MVH0_9HYPH</name>
<keyword evidence="6 7" id="KW-0472">Membrane</keyword>
<feature type="transmembrane region" description="Helical" evidence="7">
    <location>
        <begin position="289"/>
        <end position="311"/>
    </location>
</feature>
<dbReference type="GO" id="GO:0022857">
    <property type="term" value="F:transmembrane transporter activity"/>
    <property type="evidence" value="ECO:0007669"/>
    <property type="project" value="InterPro"/>
</dbReference>
<dbReference type="InterPro" id="IPR020846">
    <property type="entry name" value="MFS_dom"/>
</dbReference>